<keyword evidence="3 9" id="KW-0698">rRNA processing</keyword>
<evidence type="ECO:0000256" key="2">
    <source>
        <dbReference type="ARBA" id="ARBA00022517"/>
    </source>
</evidence>
<keyword evidence="6 9" id="KW-0255">Endonuclease</keyword>
<evidence type="ECO:0000256" key="1">
    <source>
        <dbReference type="ARBA" id="ARBA00010875"/>
    </source>
</evidence>
<gene>
    <name evidence="9 10" type="primary">ybeY</name>
    <name evidence="10" type="ORF">V2E24_03050</name>
</gene>
<evidence type="ECO:0000256" key="9">
    <source>
        <dbReference type="HAMAP-Rule" id="MF_00009"/>
    </source>
</evidence>
<dbReference type="InterPro" id="IPR002036">
    <property type="entry name" value="YbeY"/>
</dbReference>
<evidence type="ECO:0000256" key="7">
    <source>
        <dbReference type="ARBA" id="ARBA00022801"/>
    </source>
</evidence>
<dbReference type="SUPFAM" id="SSF55486">
    <property type="entry name" value="Metalloproteases ('zincins'), catalytic domain"/>
    <property type="match status" value="1"/>
</dbReference>
<dbReference type="InterPro" id="IPR020549">
    <property type="entry name" value="YbeY_CS"/>
</dbReference>
<dbReference type="Pfam" id="PF02130">
    <property type="entry name" value="YbeY"/>
    <property type="match status" value="1"/>
</dbReference>
<sequence length="152" mass="18169">MKFKINIENNTKEKFLFTSDFKNTLKALAKVFDINKDLEVDVMIVDNKTIQKLNKEYRQKDYATDILSFGFDDFQMYEKLPFIHLGELIISDEKVKQQALEFNHSLRREYCYLFAHGLVHLLGYDHEIEDERVVMNGFVDKIMEEVKIFRED</sequence>
<dbReference type="PANTHER" id="PTHR46986:SF1">
    <property type="entry name" value="ENDORIBONUCLEASE YBEY, CHLOROPLASTIC"/>
    <property type="match status" value="1"/>
</dbReference>
<protein>
    <recommendedName>
        <fullName evidence="9">Endoribonuclease YbeY</fullName>
        <ecNumber evidence="9">3.1.-.-</ecNumber>
    </recommendedName>
</protein>
<dbReference type="HAMAP" id="MF_00009">
    <property type="entry name" value="Endoribonucl_YbeY"/>
    <property type="match status" value="1"/>
</dbReference>
<keyword evidence="5 9" id="KW-0479">Metal-binding</keyword>
<comment type="similarity">
    <text evidence="1 9">Belongs to the endoribonuclease YbeY family.</text>
</comment>
<comment type="caution">
    <text evidence="10">The sequence shown here is derived from an EMBL/GenBank/DDBJ whole genome shotgun (WGS) entry which is preliminary data.</text>
</comment>
<comment type="subcellular location">
    <subcellularLocation>
        <location evidence="9">Cytoplasm</location>
    </subcellularLocation>
</comment>
<evidence type="ECO:0000256" key="5">
    <source>
        <dbReference type="ARBA" id="ARBA00022723"/>
    </source>
</evidence>
<evidence type="ECO:0000256" key="4">
    <source>
        <dbReference type="ARBA" id="ARBA00022722"/>
    </source>
</evidence>
<keyword evidence="8 9" id="KW-0862">Zinc</keyword>
<dbReference type="Gene3D" id="3.40.390.30">
    <property type="entry name" value="Metalloproteases ('zincins'), catalytic domain"/>
    <property type="match status" value="1"/>
</dbReference>
<keyword evidence="11" id="KW-1185">Reference proteome</keyword>
<name>A0ABU7MLY3_9BACT</name>
<keyword evidence="4 9" id="KW-0540">Nuclease</keyword>
<evidence type="ECO:0000256" key="6">
    <source>
        <dbReference type="ARBA" id="ARBA00022759"/>
    </source>
</evidence>
<dbReference type="InterPro" id="IPR023091">
    <property type="entry name" value="MetalPrtase_cat_dom_sf_prd"/>
</dbReference>
<dbReference type="NCBIfam" id="TIGR00043">
    <property type="entry name" value="rRNA maturation RNase YbeY"/>
    <property type="match status" value="1"/>
</dbReference>
<keyword evidence="2 9" id="KW-0690">Ribosome biogenesis</keyword>
<evidence type="ECO:0000313" key="11">
    <source>
        <dbReference type="Proteomes" id="UP001344817"/>
    </source>
</evidence>
<organism evidence="10 11">
    <name type="scientific">Mycoplasmopsis ciconiae</name>
    <dbReference type="NCBI Taxonomy" id="561067"/>
    <lineage>
        <taxon>Bacteria</taxon>
        <taxon>Bacillati</taxon>
        <taxon>Mycoplasmatota</taxon>
        <taxon>Mycoplasmoidales</taxon>
        <taxon>Metamycoplasmataceae</taxon>
        <taxon>Mycoplasmopsis</taxon>
    </lineage>
</organism>
<dbReference type="EC" id="3.1.-.-" evidence="9"/>
<accession>A0ABU7MLY3</accession>
<feature type="binding site" evidence="9">
    <location>
        <position position="120"/>
    </location>
    <ligand>
        <name>Zn(2+)</name>
        <dbReference type="ChEBI" id="CHEBI:29105"/>
        <note>catalytic</note>
    </ligand>
</feature>
<dbReference type="EMBL" id="JAZDWZ010000010">
    <property type="protein sequence ID" value="MEE3928540.1"/>
    <property type="molecule type" value="Genomic_DNA"/>
</dbReference>
<feature type="binding site" evidence="9">
    <location>
        <position position="116"/>
    </location>
    <ligand>
        <name>Zn(2+)</name>
        <dbReference type="ChEBI" id="CHEBI:29105"/>
        <note>catalytic</note>
    </ligand>
</feature>
<dbReference type="PROSITE" id="PS01306">
    <property type="entry name" value="UPF0054"/>
    <property type="match status" value="1"/>
</dbReference>
<evidence type="ECO:0000256" key="8">
    <source>
        <dbReference type="ARBA" id="ARBA00022833"/>
    </source>
</evidence>
<keyword evidence="9" id="KW-0963">Cytoplasm</keyword>
<dbReference type="RefSeq" id="WP_330500953.1">
    <property type="nucleotide sequence ID" value="NZ_JAZDWZ010000010.1"/>
</dbReference>
<reference evidence="10" key="1">
    <citation type="submission" date="2024-01" db="EMBL/GenBank/DDBJ databases">
        <title>Genome sequence of Mycoplasma ciconiae type strain DSM 25251.</title>
        <authorList>
            <person name="Spergser J."/>
        </authorList>
    </citation>
    <scope>NUCLEOTIDE SEQUENCE [LARGE SCALE GENOMIC DNA]</scope>
    <source>
        <strain evidence="10">DSM 25251</strain>
    </source>
</reference>
<proteinExistence type="inferred from homology"/>
<evidence type="ECO:0000256" key="3">
    <source>
        <dbReference type="ARBA" id="ARBA00022552"/>
    </source>
</evidence>
<dbReference type="Proteomes" id="UP001344817">
    <property type="component" value="Unassembled WGS sequence"/>
</dbReference>
<comment type="function">
    <text evidence="9">Single strand-specific metallo-endoribonuclease involved in late-stage 70S ribosome quality control and in maturation of the 3' terminus of the 16S rRNA.</text>
</comment>
<feature type="binding site" evidence="9">
    <location>
        <position position="126"/>
    </location>
    <ligand>
        <name>Zn(2+)</name>
        <dbReference type="ChEBI" id="CHEBI:29105"/>
        <note>catalytic</note>
    </ligand>
</feature>
<evidence type="ECO:0000313" key="10">
    <source>
        <dbReference type="EMBL" id="MEE3928540.1"/>
    </source>
</evidence>
<dbReference type="PANTHER" id="PTHR46986">
    <property type="entry name" value="ENDORIBONUCLEASE YBEY, CHLOROPLASTIC"/>
    <property type="match status" value="1"/>
</dbReference>
<keyword evidence="7 9" id="KW-0378">Hydrolase</keyword>
<comment type="cofactor">
    <cofactor evidence="9">
        <name>Zn(2+)</name>
        <dbReference type="ChEBI" id="CHEBI:29105"/>
    </cofactor>
    <text evidence="9">Binds 1 zinc ion.</text>
</comment>